<reference evidence="4 5" key="1">
    <citation type="journal article" date="2013" name="Stand. Genomic Sci.">
        <title>Genomic Encyclopedia of Type Strains, Phase I: The one thousand microbial genomes (KMG-I) project.</title>
        <authorList>
            <person name="Kyrpides N.C."/>
            <person name="Woyke T."/>
            <person name="Eisen J.A."/>
            <person name="Garrity G."/>
            <person name="Lilburn T.G."/>
            <person name="Beck B.J."/>
            <person name="Whitman W.B."/>
            <person name="Hugenholtz P."/>
            <person name="Klenk H.P."/>
        </authorList>
    </citation>
    <scope>NUCLEOTIDE SEQUENCE [LARGE SCALE GENOMIC DNA]</scope>
    <source>
        <strain evidence="4 5">DSM 13484</strain>
    </source>
</reference>
<dbReference type="PROSITE" id="PS50975">
    <property type="entry name" value="ATP_GRASP"/>
    <property type="match status" value="1"/>
</dbReference>
<keyword evidence="4" id="KW-0436">Ligase</keyword>
<dbReference type="Proteomes" id="UP000316778">
    <property type="component" value="Unassembled WGS sequence"/>
</dbReference>
<evidence type="ECO:0000256" key="1">
    <source>
        <dbReference type="PROSITE-ProRule" id="PRU00409"/>
    </source>
</evidence>
<dbReference type="AlphaFoldDB" id="A0A562T5M9"/>
<evidence type="ECO:0000259" key="3">
    <source>
        <dbReference type="PROSITE" id="PS50975"/>
    </source>
</evidence>
<evidence type="ECO:0000313" key="5">
    <source>
        <dbReference type="Proteomes" id="UP000316778"/>
    </source>
</evidence>
<proteinExistence type="predicted"/>
<keyword evidence="1" id="KW-0067">ATP-binding</keyword>
<comment type="caution">
    <text evidence="4">The sequence shown here is derived from an EMBL/GenBank/DDBJ whole genome shotgun (WGS) entry which is preliminary data.</text>
</comment>
<dbReference type="GO" id="GO:0016874">
    <property type="term" value="F:ligase activity"/>
    <property type="evidence" value="ECO:0007669"/>
    <property type="project" value="UniProtKB-KW"/>
</dbReference>
<dbReference type="RefSeq" id="WP_145714739.1">
    <property type="nucleotide sequence ID" value="NZ_BAAAFY010000001.1"/>
</dbReference>
<accession>A0A562T5M9</accession>
<dbReference type="OrthoDB" id="108548at2"/>
<gene>
    <name evidence="4" type="ORF">LX66_2938</name>
</gene>
<evidence type="ECO:0000256" key="2">
    <source>
        <dbReference type="SAM" id="MobiDB-lite"/>
    </source>
</evidence>
<feature type="region of interest" description="Disordered" evidence="2">
    <location>
        <begin position="311"/>
        <end position="334"/>
    </location>
</feature>
<feature type="domain" description="ATP-grasp" evidence="3">
    <location>
        <begin position="92"/>
        <end position="292"/>
    </location>
</feature>
<keyword evidence="5" id="KW-1185">Reference proteome</keyword>
<name>A0A562T5M9_CHIJA</name>
<dbReference type="EMBL" id="VLLG01000003">
    <property type="protein sequence ID" value="TWI88851.1"/>
    <property type="molecule type" value="Genomic_DNA"/>
</dbReference>
<dbReference type="GO" id="GO:0046872">
    <property type="term" value="F:metal ion binding"/>
    <property type="evidence" value="ECO:0007669"/>
    <property type="project" value="InterPro"/>
</dbReference>
<dbReference type="InterPro" id="IPR011761">
    <property type="entry name" value="ATP-grasp"/>
</dbReference>
<dbReference type="SUPFAM" id="SSF56059">
    <property type="entry name" value="Glutathione synthetase ATP-binding domain-like"/>
    <property type="match status" value="1"/>
</dbReference>
<organism evidence="4 5">
    <name type="scientific">Chitinophaga japonensis</name>
    <name type="common">Flexibacter japonensis</name>
    <dbReference type="NCBI Taxonomy" id="104662"/>
    <lineage>
        <taxon>Bacteria</taxon>
        <taxon>Pseudomonadati</taxon>
        <taxon>Bacteroidota</taxon>
        <taxon>Chitinophagia</taxon>
        <taxon>Chitinophagales</taxon>
        <taxon>Chitinophagaceae</taxon>
        <taxon>Chitinophaga</taxon>
    </lineage>
</organism>
<dbReference type="GO" id="GO:0005524">
    <property type="term" value="F:ATP binding"/>
    <property type="evidence" value="ECO:0007669"/>
    <property type="project" value="UniProtKB-UniRule"/>
</dbReference>
<sequence>MKKIGLLFGQETIFPHALIDRINQQKVRGLSAAAVVIDKVIQGEATAYTVILDRISHHVPFYRSWLKHAALHGTAVLNNPFWWSADEKLVNNELALRTGVAVPKTALLPSHTHPTHTTSDSFRNLAYPLDWDSIFAHTGFPAYLKPLADGGWHNVYRVRDREECLARHAETGQQVMLLQEEIPFEAYYRCYCIGNEVRIMPYDPRRLHHHRYEADFHPDAALQQTLREQALRLHHYLGYDFNSIEMAVHNGQPYAIDFFNPAPDADPHVIGEAHFEWVVDTSARYLIEKARAHRKGAGNLTWGGFLQQAAAPAPKPARIKANTGKAKAPKKAKS</sequence>
<keyword evidence="1" id="KW-0547">Nucleotide-binding</keyword>
<protein>
    <submittedName>
        <fullName evidence="4">Glutathione synthase/RimK-type ligase-like ATP-grasp enzyme</fullName>
    </submittedName>
</protein>
<evidence type="ECO:0000313" key="4">
    <source>
        <dbReference type="EMBL" id="TWI88851.1"/>
    </source>
</evidence>